<keyword evidence="1" id="KW-0472">Membrane</keyword>
<organism evidence="2 3">
    <name type="scientific">Inconstantimicrobium porci</name>
    <dbReference type="NCBI Taxonomy" id="2652291"/>
    <lineage>
        <taxon>Bacteria</taxon>
        <taxon>Bacillati</taxon>
        <taxon>Bacillota</taxon>
        <taxon>Clostridia</taxon>
        <taxon>Eubacteriales</taxon>
        <taxon>Clostridiaceae</taxon>
        <taxon>Inconstantimicrobium</taxon>
    </lineage>
</organism>
<feature type="transmembrane region" description="Helical" evidence="1">
    <location>
        <begin position="497"/>
        <end position="523"/>
    </location>
</feature>
<dbReference type="EMBL" id="VULX01000009">
    <property type="protein sequence ID" value="MSR91322.1"/>
    <property type="molecule type" value="Genomic_DNA"/>
</dbReference>
<feature type="transmembrane region" description="Helical" evidence="1">
    <location>
        <begin position="320"/>
        <end position="342"/>
    </location>
</feature>
<evidence type="ECO:0000313" key="3">
    <source>
        <dbReference type="Proteomes" id="UP000460287"/>
    </source>
</evidence>
<feature type="transmembrane region" description="Helical" evidence="1">
    <location>
        <begin position="405"/>
        <end position="425"/>
    </location>
</feature>
<protein>
    <submittedName>
        <fullName evidence="2">Uncharacterized protein</fullName>
    </submittedName>
</protein>
<proteinExistence type="predicted"/>
<name>A0A7X2T171_9CLOT</name>
<reference evidence="2 3" key="1">
    <citation type="submission" date="2019-08" db="EMBL/GenBank/DDBJ databases">
        <title>In-depth cultivation of the pig gut microbiome towards novel bacterial diversity and tailored functional studies.</title>
        <authorList>
            <person name="Wylensek D."/>
            <person name="Hitch T.C.A."/>
            <person name="Clavel T."/>
        </authorList>
    </citation>
    <scope>NUCLEOTIDE SEQUENCE [LARGE SCALE GENOMIC DNA]</scope>
    <source>
        <strain evidence="2 3">WCA-383-APC-5B</strain>
    </source>
</reference>
<feature type="transmembrane region" description="Helical" evidence="1">
    <location>
        <begin position="224"/>
        <end position="248"/>
    </location>
</feature>
<evidence type="ECO:0000256" key="1">
    <source>
        <dbReference type="SAM" id="Phobius"/>
    </source>
</evidence>
<feature type="transmembrane region" description="Helical" evidence="1">
    <location>
        <begin position="133"/>
        <end position="157"/>
    </location>
</feature>
<dbReference type="RefSeq" id="WP_154531213.1">
    <property type="nucleotide sequence ID" value="NZ_VULX01000009.1"/>
</dbReference>
<feature type="transmembrane region" description="Helical" evidence="1">
    <location>
        <begin position="93"/>
        <end position="112"/>
    </location>
</feature>
<feature type="transmembrane region" description="Helical" evidence="1">
    <location>
        <begin position="354"/>
        <end position="375"/>
    </location>
</feature>
<gene>
    <name evidence="2" type="ORF">FYJ33_07825</name>
</gene>
<accession>A0A7X2T171</accession>
<feature type="transmembrane region" description="Helical" evidence="1">
    <location>
        <begin position="38"/>
        <end position="59"/>
    </location>
</feature>
<feature type="transmembrane region" description="Helical" evidence="1">
    <location>
        <begin position="66"/>
        <end position="87"/>
    </location>
</feature>
<feature type="transmembrane region" description="Helical" evidence="1">
    <location>
        <begin position="163"/>
        <end position="185"/>
    </location>
</feature>
<comment type="caution">
    <text evidence="2">The sequence shown here is derived from an EMBL/GenBank/DDBJ whole genome shotgun (WGS) entry which is preliminary data.</text>
</comment>
<keyword evidence="3" id="KW-1185">Reference proteome</keyword>
<dbReference type="AlphaFoldDB" id="A0A7X2T171"/>
<sequence length="531" mass="60169">MSAVFLNTLKYSFAEGANTAIYFLKRIPFIGKKIPDSLYAHSGAKQIIGIIAFIFSILFDFLKKSAYVGLICILPCMFITKKAGIHIDSIDTQIFIFFMLSFIIGSFSRPIAMKSDKSAFNMIILLRTNPQKYYLSQIIYRAVSQVVFFLPIISIVTGSILDSLLMLVELGAFRFIVEALYLYLYDKKSMQLCDNNYFHAVLWISCLAAAYGLPFLSININRGLYVLNPIFAVVSIVLGAASLIYLAGYKKYKVVAKKYLTIQKVMEIETMMEDSKTADIAELTLEDLDSSRFNNKTGYDYLNSIFFVRHKRIMKNAVKIRTFIILGVGILGIGAVIFFPNIKNNMADTILKSMPYFVFIMYIVSVTEKVCRAMFFNCDKSLLKYGYYKQPGVILSNFSVRLKKILTLNLIPGAVICILLMIIYMISKGDIYAVKAVLPNCLGIMFLSVFFSVHYLFMYYVLQPYTEKMDVKSPTFSIVNGSMYFVSYGCMQVKTSSIYFTLGVIAVTFIYVIAALAGVYIFAPKTFKLRK</sequence>
<keyword evidence="1" id="KW-1133">Transmembrane helix</keyword>
<evidence type="ECO:0000313" key="2">
    <source>
        <dbReference type="EMBL" id="MSR91322.1"/>
    </source>
</evidence>
<dbReference type="Proteomes" id="UP000460287">
    <property type="component" value="Unassembled WGS sequence"/>
</dbReference>
<feature type="transmembrane region" description="Helical" evidence="1">
    <location>
        <begin position="437"/>
        <end position="462"/>
    </location>
</feature>
<feature type="transmembrane region" description="Helical" evidence="1">
    <location>
        <begin position="197"/>
        <end position="218"/>
    </location>
</feature>
<keyword evidence="1" id="KW-0812">Transmembrane</keyword>